<sequence>MFGGHLLVMTNTQHTRHSHGYNVKLKLKLALAVIADHLVQPWEGQILYYDRSSPFTPERTASLSVHLGREAPVYAFTMQIKDWGRGPFSTQNLTLNADRSSGYSGSHGRDKFRTKPWQTFFRQEERQVGLPPLRIRHPGELE</sequence>
<evidence type="ECO:0000313" key="2">
    <source>
        <dbReference type="Proteomes" id="UP000803844"/>
    </source>
</evidence>
<proteinExistence type="predicted"/>
<organism evidence="1 2">
    <name type="scientific">Cryphonectria parasitica (strain ATCC 38755 / EP155)</name>
    <dbReference type="NCBI Taxonomy" id="660469"/>
    <lineage>
        <taxon>Eukaryota</taxon>
        <taxon>Fungi</taxon>
        <taxon>Dikarya</taxon>
        <taxon>Ascomycota</taxon>
        <taxon>Pezizomycotina</taxon>
        <taxon>Sordariomycetes</taxon>
        <taxon>Sordariomycetidae</taxon>
        <taxon>Diaporthales</taxon>
        <taxon>Cryphonectriaceae</taxon>
        <taxon>Cryphonectria-Endothia species complex</taxon>
        <taxon>Cryphonectria</taxon>
    </lineage>
</organism>
<gene>
    <name evidence="1" type="ORF">M406DRAFT_74891</name>
</gene>
<keyword evidence="2" id="KW-1185">Reference proteome</keyword>
<comment type="caution">
    <text evidence="1">The sequence shown here is derived from an EMBL/GenBank/DDBJ whole genome shotgun (WGS) entry which is preliminary data.</text>
</comment>
<accession>A0A9P4XW29</accession>
<dbReference type="Proteomes" id="UP000803844">
    <property type="component" value="Unassembled WGS sequence"/>
</dbReference>
<protein>
    <submittedName>
        <fullName evidence="1">Uncharacterized protein</fullName>
    </submittedName>
</protein>
<reference evidence="1" key="1">
    <citation type="journal article" date="2020" name="Phytopathology">
        <title>Genome sequence of the chestnut blight fungus Cryphonectria parasitica EP155: A fundamental resource for an archetypical invasive plant pathogen.</title>
        <authorList>
            <person name="Crouch J.A."/>
            <person name="Dawe A."/>
            <person name="Aerts A."/>
            <person name="Barry K."/>
            <person name="Churchill A.C.L."/>
            <person name="Grimwood J."/>
            <person name="Hillman B."/>
            <person name="Milgroom M.G."/>
            <person name="Pangilinan J."/>
            <person name="Smith M."/>
            <person name="Salamov A."/>
            <person name="Schmutz J."/>
            <person name="Yadav J."/>
            <person name="Grigoriev I.V."/>
            <person name="Nuss D."/>
        </authorList>
    </citation>
    <scope>NUCLEOTIDE SEQUENCE</scope>
    <source>
        <strain evidence="1">EP155</strain>
    </source>
</reference>
<evidence type="ECO:0000313" key="1">
    <source>
        <dbReference type="EMBL" id="KAF3761971.1"/>
    </source>
</evidence>
<dbReference type="EMBL" id="MU032351">
    <property type="protein sequence ID" value="KAF3761971.1"/>
    <property type="molecule type" value="Genomic_DNA"/>
</dbReference>
<dbReference type="AlphaFoldDB" id="A0A9P4XW29"/>
<dbReference type="GeneID" id="63842904"/>
<dbReference type="RefSeq" id="XP_040772950.1">
    <property type="nucleotide sequence ID" value="XM_040925775.1"/>
</dbReference>
<name>A0A9P4XW29_CRYP1</name>